<accession>A0A8D8AC66</accession>
<feature type="region of interest" description="Disordered" evidence="1">
    <location>
        <begin position="35"/>
        <end position="79"/>
    </location>
</feature>
<feature type="compositionally biased region" description="Basic residues" evidence="1">
    <location>
        <begin position="41"/>
        <end position="54"/>
    </location>
</feature>
<evidence type="ECO:0000313" key="2">
    <source>
        <dbReference type="EMBL" id="CAG6452107.1"/>
    </source>
</evidence>
<organism evidence="2">
    <name type="scientific">Culex pipiens</name>
    <name type="common">House mosquito</name>
    <dbReference type="NCBI Taxonomy" id="7175"/>
    <lineage>
        <taxon>Eukaryota</taxon>
        <taxon>Metazoa</taxon>
        <taxon>Ecdysozoa</taxon>
        <taxon>Arthropoda</taxon>
        <taxon>Hexapoda</taxon>
        <taxon>Insecta</taxon>
        <taxon>Pterygota</taxon>
        <taxon>Neoptera</taxon>
        <taxon>Endopterygota</taxon>
        <taxon>Diptera</taxon>
        <taxon>Nematocera</taxon>
        <taxon>Culicoidea</taxon>
        <taxon>Culicidae</taxon>
        <taxon>Culicinae</taxon>
        <taxon>Culicini</taxon>
        <taxon>Culex</taxon>
        <taxon>Culex</taxon>
    </lineage>
</organism>
<evidence type="ECO:0000256" key="1">
    <source>
        <dbReference type="SAM" id="MobiDB-lite"/>
    </source>
</evidence>
<dbReference type="AlphaFoldDB" id="A0A8D8AC66"/>
<reference evidence="2" key="1">
    <citation type="submission" date="2021-05" db="EMBL/GenBank/DDBJ databases">
        <authorList>
            <person name="Alioto T."/>
            <person name="Alioto T."/>
            <person name="Gomez Garrido J."/>
        </authorList>
    </citation>
    <scope>NUCLEOTIDE SEQUENCE</scope>
</reference>
<dbReference type="EMBL" id="HBUE01020077">
    <property type="protein sequence ID" value="CAG6452107.1"/>
    <property type="molecule type" value="Transcribed_RNA"/>
</dbReference>
<feature type="compositionally biased region" description="Low complexity" evidence="1">
    <location>
        <begin position="68"/>
        <end position="79"/>
    </location>
</feature>
<protein>
    <submittedName>
        <fullName evidence="2">(northern house mosquito) hypothetical protein</fullName>
    </submittedName>
</protein>
<feature type="region of interest" description="Disordered" evidence="1">
    <location>
        <begin position="1"/>
        <end position="23"/>
    </location>
</feature>
<proteinExistence type="predicted"/>
<sequence>MTTRRMMGRRLRRSTCRRKITSKLSKASFNRSRFFPWPSSRIRKRRPQRTKSSRPLRPSSHASRRSTRLSTLLRHSSTSMIRERQLVKVRCVMRKKRPGLRAVAVAGS</sequence>
<name>A0A8D8AC66_CULPI</name>
<feature type="compositionally biased region" description="Basic residues" evidence="1">
    <location>
        <begin position="1"/>
        <end position="21"/>
    </location>
</feature>